<dbReference type="AlphaFoldDB" id="A0A8T0EM07"/>
<keyword evidence="2" id="KW-1185">Reference proteome</keyword>
<comment type="caution">
    <text evidence="1">The sequence shown here is derived from an EMBL/GenBank/DDBJ whole genome shotgun (WGS) entry which is preliminary data.</text>
</comment>
<reference evidence="1" key="1">
    <citation type="journal article" date="2020" name="bioRxiv">
        <title>Chromosome-level reference genome of the European wasp spider Argiope bruennichi: a resource for studies on range expansion and evolutionary adaptation.</title>
        <authorList>
            <person name="Sheffer M.M."/>
            <person name="Hoppe A."/>
            <person name="Krehenwinkel H."/>
            <person name="Uhl G."/>
            <person name="Kuss A.W."/>
            <person name="Jensen L."/>
            <person name="Jensen C."/>
            <person name="Gillespie R.G."/>
            <person name="Hoff K.J."/>
            <person name="Prost S."/>
        </authorList>
    </citation>
    <scope>NUCLEOTIDE SEQUENCE</scope>
</reference>
<proteinExistence type="predicted"/>
<organism evidence="1 2">
    <name type="scientific">Argiope bruennichi</name>
    <name type="common">Wasp spider</name>
    <name type="synonym">Aranea bruennichi</name>
    <dbReference type="NCBI Taxonomy" id="94029"/>
    <lineage>
        <taxon>Eukaryota</taxon>
        <taxon>Metazoa</taxon>
        <taxon>Ecdysozoa</taxon>
        <taxon>Arthropoda</taxon>
        <taxon>Chelicerata</taxon>
        <taxon>Arachnida</taxon>
        <taxon>Araneae</taxon>
        <taxon>Araneomorphae</taxon>
        <taxon>Entelegynae</taxon>
        <taxon>Araneoidea</taxon>
        <taxon>Araneidae</taxon>
        <taxon>Argiope</taxon>
    </lineage>
</organism>
<dbReference type="Proteomes" id="UP000807504">
    <property type="component" value="Unassembled WGS sequence"/>
</dbReference>
<protein>
    <submittedName>
        <fullName evidence="1">Uncharacterized protein</fullName>
    </submittedName>
</protein>
<evidence type="ECO:0000313" key="1">
    <source>
        <dbReference type="EMBL" id="KAF8776892.1"/>
    </source>
</evidence>
<dbReference type="EMBL" id="JABXBU010002072">
    <property type="protein sequence ID" value="KAF8776892.1"/>
    <property type="molecule type" value="Genomic_DNA"/>
</dbReference>
<evidence type="ECO:0000313" key="2">
    <source>
        <dbReference type="Proteomes" id="UP000807504"/>
    </source>
</evidence>
<sequence>MASGAFAVNSANQYVDNVLQSSLEQELLSANLLPARLPGFTKVLSNTKYRNGVTKVDFTFSSVIGLHRIKRKGDCSGPKSYKGEISINCTLILFPLQSVHRTVIKNSTYTSVGKVEAAATEVLVDLQIVGRPQNYLGILKKFDVGSLDIITPIFSNIPTHIINHLLDLQKTYQRHTLDNLYSILYQKYADAVGRAFSKMPMPR</sequence>
<dbReference type="OrthoDB" id="10328277at2759"/>
<name>A0A8T0EM07_ARGBR</name>
<accession>A0A8T0EM07</accession>
<reference evidence="1" key="2">
    <citation type="submission" date="2020-06" db="EMBL/GenBank/DDBJ databases">
        <authorList>
            <person name="Sheffer M."/>
        </authorList>
    </citation>
    <scope>NUCLEOTIDE SEQUENCE</scope>
</reference>
<gene>
    <name evidence="1" type="ORF">HNY73_013830</name>
</gene>